<evidence type="ECO:0000256" key="1">
    <source>
        <dbReference type="SAM" id="Phobius"/>
    </source>
</evidence>
<keyword evidence="1" id="KW-0812">Transmembrane</keyword>
<dbReference type="Pfam" id="PF16363">
    <property type="entry name" value="GDP_Man_Dehyd"/>
    <property type="match status" value="1"/>
</dbReference>
<dbReference type="NCBIfam" id="TIGR02622">
    <property type="entry name" value="CDP_4_6_dhtase"/>
    <property type="match status" value="1"/>
</dbReference>
<dbReference type="Gene3D" id="3.90.25.10">
    <property type="entry name" value="UDP-galactose 4-epimerase, domain 1"/>
    <property type="match status" value="1"/>
</dbReference>
<keyword evidence="1" id="KW-1133">Transmembrane helix</keyword>
<organism evidence="3 4">
    <name type="scientific">Desulfosporosinus fructosivorans</name>
    <dbReference type="NCBI Taxonomy" id="2018669"/>
    <lineage>
        <taxon>Bacteria</taxon>
        <taxon>Bacillati</taxon>
        <taxon>Bacillota</taxon>
        <taxon>Clostridia</taxon>
        <taxon>Eubacteriales</taxon>
        <taxon>Desulfitobacteriaceae</taxon>
        <taxon>Desulfosporosinus</taxon>
    </lineage>
</organism>
<reference evidence="3 4" key="1">
    <citation type="submission" date="2019-03" db="EMBL/GenBank/DDBJ databases">
        <title>Draft Genome Sequence of Desulfosporosinus fructosivorans Strain 63.6F, Isolated from Marine Sediment in the Baltic Sea.</title>
        <authorList>
            <person name="Hausmann B."/>
            <person name="Vandieken V."/>
            <person name="Pjevac P."/>
            <person name="Schreck K."/>
            <person name="Herbold C.W."/>
            <person name="Loy A."/>
        </authorList>
    </citation>
    <scope>NUCLEOTIDE SEQUENCE [LARGE SCALE GENOMIC DNA]</scope>
    <source>
        <strain evidence="3 4">63.6F</strain>
    </source>
</reference>
<feature type="transmembrane region" description="Helical" evidence="1">
    <location>
        <begin position="21"/>
        <end position="42"/>
    </location>
</feature>
<dbReference type="Proteomes" id="UP000298460">
    <property type="component" value="Unassembled WGS sequence"/>
</dbReference>
<evidence type="ECO:0000259" key="2">
    <source>
        <dbReference type="Pfam" id="PF16363"/>
    </source>
</evidence>
<dbReference type="PANTHER" id="PTHR43000">
    <property type="entry name" value="DTDP-D-GLUCOSE 4,6-DEHYDRATASE-RELATED"/>
    <property type="match status" value="1"/>
</dbReference>
<proteinExistence type="predicted"/>
<keyword evidence="1" id="KW-0472">Membrane</keyword>
<name>A0A4Z0QX80_9FIRM</name>
<dbReference type="InterPro" id="IPR016040">
    <property type="entry name" value="NAD(P)-bd_dom"/>
</dbReference>
<gene>
    <name evidence="3" type="primary">rfbG</name>
    <name evidence="3" type="ORF">E4K67_25730</name>
</gene>
<accession>A0A4Z0QX80</accession>
<dbReference type="OrthoDB" id="9779041at2"/>
<keyword evidence="3" id="KW-0456">Lyase</keyword>
<evidence type="ECO:0000313" key="3">
    <source>
        <dbReference type="EMBL" id="TGE35392.1"/>
    </source>
</evidence>
<dbReference type="EC" id="4.2.1.45" evidence="3"/>
<dbReference type="Gene3D" id="3.40.50.720">
    <property type="entry name" value="NAD(P)-binding Rossmann-like Domain"/>
    <property type="match status" value="1"/>
</dbReference>
<dbReference type="EMBL" id="SPQQ01000015">
    <property type="protein sequence ID" value="TGE35392.1"/>
    <property type="molecule type" value="Genomic_DNA"/>
</dbReference>
<evidence type="ECO:0000313" key="4">
    <source>
        <dbReference type="Proteomes" id="UP000298460"/>
    </source>
</evidence>
<keyword evidence="4" id="KW-1185">Reference proteome</keyword>
<dbReference type="InterPro" id="IPR036291">
    <property type="entry name" value="NAD(P)-bd_dom_sf"/>
</dbReference>
<dbReference type="SUPFAM" id="SSF51735">
    <property type="entry name" value="NAD(P)-binding Rossmann-fold domains"/>
    <property type="match status" value="1"/>
</dbReference>
<dbReference type="GO" id="GO:0047733">
    <property type="term" value="F:CDP-glucose 4,6-dehydratase activity"/>
    <property type="evidence" value="ECO:0007669"/>
    <property type="project" value="UniProtKB-EC"/>
</dbReference>
<feature type="domain" description="NAD(P)-binding" evidence="2">
    <location>
        <begin position="15"/>
        <end position="328"/>
    </location>
</feature>
<protein>
    <submittedName>
        <fullName evidence="3">CDP-glucose 4,6-dehydratase</fullName>
        <ecNumber evidence="3">4.2.1.45</ecNumber>
    </submittedName>
</protein>
<dbReference type="CDD" id="cd05252">
    <property type="entry name" value="CDP_GD_SDR_e"/>
    <property type="match status" value="1"/>
</dbReference>
<comment type="caution">
    <text evidence="3">The sequence shown here is derived from an EMBL/GenBank/DDBJ whole genome shotgun (WGS) entry which is preliminary data.</text>
</comment>
<dbReference type="RefSeq" id="WP_135551996.1">
    <property type="nucleotide sequence ID" value="NZ_SPQQ01000015.1"/>
</dbReference>
<dbReference type="InterPro" id="IPR013445">
    <property type="entry name" value="CDP_4_6_deHydtase"/>
</dbReference>
<dbReference type="AlphaFoldDB" id="A0A4Z0QX80"/>
<sequence length="359" mass="40446">MDIDRNFWQKKRIFLTGHTGFKGSWLSLWLSSLGAQVIGYALSPPTKPSMFEICKIEQITDSTLADIRDLGSLTQALQSAKADIVIHMAAQSLVRKSYLNPVETYSVNVLGTVNLLEAVRANPGIRAVLNITTDKCYENKEWVWGYRENDVLGGYDPYSSSKACSELITAAYRNSFFKPQEYATHKVALASARAGNVIGGGDWGQDRLIPDLIQALLTGEKFNLRNPQAIRPWQHVLEPLIGYLNLAQKLYTDGPAYTGAWNFGPDDTDAQPVEWVAKTLCSKWGKPAHYEIEQGSHPHETSVLTLNCAKAKQELHWSPRWNLDKALERVVEWYKAYQESQDLQALCFRQIAEYTNCKN</sequence>